<name>J9BST1_9ZZZZ</name>
<feature type="domain" description="Macro" evidence="1">
    <location>
        <begin position="17"/>
        <end position="128"/>
    </location>
</feature>
<dbReference type="Pfam" id="PF01661">
    <property type="entry name" value="Macro"/>
    <property type="match status" value="1"/>
</dbReference>
<dbReference type="SMART" id="SM00506">
    <property type="entry name" value="A1pp"/>
    <property type="match status" value="1"/>
</dbReference>
<organism evidence="2">
    <name type="scientific">gut metagenome</name>
    <dbReference type="NCBI Taxonomy" id="749906"/>
    <lineage>
        <taxon>unclassified sequences</taxon>
        <taxon>metagenomes</taxon>
        <taxon>organismal metagenomes</taxon>
    </lineage>
</organism>
<evidence type="ECO:0000313" key="2">
    <source>
        <dbReference type="EMBL" id="EJW90595.1"/>
    </source>
</evidence>
<dbReference type="SUPFAM" id="SSF52949">
    <property type="entry name" value="Macro domain-like"/>
    <property type="match status" value="1"/>
</dbReference>
<dbReference type="Gene3D" id="3.40.220.10">
    <property type="entry name" value="Leucine Aminopeptidase, subunit E, domain 1"/>
    <property type="match status" value="1"/>
</dbReference>
<sequence>LLDNYYNICMDDREHDWNRESFLKDTHRTIQVVLGDITRLHVDAIVNAANSSLLGGGGVDGAIHRAAGKQLLEECKKLNGCAVGESKITDAYQLPCKKIIHTVGPIWKGGGQGEPKLLASCYETALQL</sequence>
<protein>
    <submittedName>
        <fullName evidence="2">Appr-1-p processing domain-containing protein</fullName>
    </submittedName>
</protein>
<dbReference type="InterPro" id="IPR043472">
    <property type="entry name" value="Macro_dom-like"/>
</dbReference>
<dbReference type="GO" id="GO:0019213">
    <property type="term" value="F:deacetylase activity"/>
    <property type="evidence" value="ECO:0007669"/>
    <property type="project" value="TreeGrafter"/>
</dbReference>
<dbReference type="PANTHER" id="PTHR11106">
    <property type="entry name" value="GANGLIOSIDE INDUCED DIFFERENTIATION ASSOCIATED PROTEIN 2-RELATED"/>
    <property type="match status" value="1"/>
</dbReference>
<comment type="caution">
    <text evidence="2">The sequence shown here is derived from an EMBL/GenBank/DDBJ whole genome shotgun (WGS) entry which is preliminary data.</text>
</comment>
<dbReference type="PANTHER" id="PTHR11106:SF27">
    <property type="entry name" value="MACRO DOMAIN-CONTAINING PROTEIN"/>
    <property type="match status" value="1"/>
</dbReference>
<dbReference type="InterPro" id="IPR002589">
    <property type="entry name" value="Macro_dom"/>
</dbReference>
<evidence type="ECO:0000259" key="1">
    <source>
        <dbReference type="PROSITE" id="PS51154"/>
    </source>
</evidence>
<feature type="non-terminal residue" evidence="2">
    <location>
        <position position="128"/>
    </location>
</feature>
<feature type="non-terminal residue" evidence="2">
    <location>
        <position position="1"/>
    </location>
</feature>
<dbReference type="PROSITE" id="PS51154">
    <property type="entry name" value="MACRO"/>
    <property type="match status" value="1"/>
</dbReference>
<dbReference type="EMBL" id="AMCI01008741">
    <property type="protein sequence ID" value="EJW90595.1"/>
    <property type="molecule type" value="Genomic_DNA"/>
</dbReference>
<proteinExistence type="predicted"/>
<accession>J9BST1</accession>
<gene>
    <name evidence="2" type="ORF">EVA_21298</name>
</gene>
<reference evidence="2" key="1">
    <citation type="journal article" date="2012" name="PLoS ONE">
        <title>Gene sets for utilization of primary and secondary nutrition supplies in the distal gut of endangered iberian lynx.</title>
        <authorList>
            <person name="Alcaide M."/>
            <person name="Messina E."/>
            <person name="Richter M."/>
            <person name="Bargiela R."/>
            <person name="Peplies J."/>
            <person name="Huws S.A."/>
            <person name="Newbold C.J."/>
            <person name="Golyshin P.N."/>
            <person name="Simon M.A."/>
            <person name="Lopez G."/>
            <person name="Yakimov M.M."/>
            <person name="Ferrer M."/>
        </authorList>
    </citation>
    <scope>NUCLEOTIDE SEQUENCE</scope>
</reference>
<dbReference type="AlphaFoldDB" id="J9BST1"/>